<dbReference type="InterPro" id="IPR002501">
    <property type="entry name" value="PsdUridine_synth_N"/>
</dbReference>
<name>A0ABT1XNB2_9SPHN</name>
<comment type="function">
    <text evidence="5">Responsible for synthesis of pseudouridine from uracil-55 in the psi GC loop of transfer RNAs.</text>
</comment>
<keyword evidence="9" id="KW-1185">Reference proteome</keyword>
<feature type="domain" description="tRNA pseudouridylate synthase B C-terminal" evidence="7">
    <location>
        <begin position="228"/>
        <end position="286"/>
    </location>
</feature>
<evidence type="ECO:0000313" key="8">
    <source>
        <dbReference type="EMBL" id="MCR2833140.1"/>
    </source>
</evidence>
<feature type="domain" description="Pseudouridine synthase II N-terminal" evidence="6">
    <location>
        <begin position="45"/>
        <end position="168"/>
    </location>
</feature>
<evidence type="ECO:0000256" key="2">
    <source>
        <dbReference type="ARBA" id="ARBA00005642"/>
    </source>
</evidence>
<dbReference type="InterPro" id="IPR014780">
    <property type="entry name" value="tRNA_psdUridine_synth_TruB"/>
</dbReference>
<evidence type="ECO:0000256" key="1">
    <source>
        <dbReference type="ARBA" id="ARBA00000385"/>
    </source>
</evidence>
<dbReference type="GO" id="GO:0160148">
    <property type="term" value="F:tRNA pseudouridine(55) synthase activity"/>
    <property type="evidence" value="ECO:0007669"/>
    <property type="project" value="UniProtKB-EC"/>
</dbReference>
<dbReference type="CDD" id="cd02573">
    <property type="entry name" value="PseudoU_synth_EcTruB"/>
    <property type="match status" value="1"/>
</dbReference>
<feature type="active site" description="Nucleophile" evidence="5">
    <location>
        <position position="55"/>
    </location>
</feature>
<accession>A0ABT1XNB2</accession>
<comment type="catalytic activity">
    <reaction evidence="1 5">
        <text>uridine(55) in tRNA = pseudouridine(55) in tRNA</text>
        <dbReference type="Rhea" id="RHEA:42532"/>
        <dbReference type="Rhea" id="RHEA-COMP:10101"/>
        <dbReference type="Rhea" id="RHEA-COMP:10102"/>
        <dbReference type="ChEBI" id="CHEBI:65314"/>
        <dbReference type="ChEBI" id="CHEBI:65315"/>
        <dbReference type="EC" id="5.4.99.25"/>
    </reaction>
</comment>
<dbReference type="EMBL" id="JANKHH010000003">
    <property type="protein sequence ID" value="MCR2833140.1"/>
    <property type="molecule type" value="Genomic_DNA"/>
</dbReference>
<evidence type="ECO:0000256" key="4">
    <source>
        <dbReference type="ARBA" id="ARBA00023235"/>
    </source>
</evidence>
<dbReference type="InterPro" id="IPR032819">
    <property type="entry name" value="TruB_C"/>
</dbReference>
<dbReference type="SUPFAM" id="SSF55120">
    <property type="entry name" value="Pseudouridine synthase"/>
    <property type="match status" value="1"/>
</dbReference>
<gene>
    <name evidence="5 8" type="primary">truB</name>
    <name evidence="8" type="ORF">NSO95_04215</name>
</gene>
<sequence>MTQGGKPAPRPVISGWLILDKPRGMGSTQAVGAVKRNLREGGYAKAKVGHGGTLDPEAEGVLPIALGEATKLAGRMLDANKVYEFTIEFGEETDTLDAAGEVVDRSDHRPTMDEIAAVLPRFTGPIEQVPPVYSALKVDGKRAYDLARAGEAVELKTRAVTVHSLTFLLGTGRGTSVAGGGARTEKLTQTGFAKLDLPLLHPADGPPPSARKECVTLVAHVSKGTYIRSLARDIAHALGTVGHVTYLRRTKAGPFREEQAISLDNLNEIGKGAPLQDLLLPLEAGLDDIPALNLNSVSAQAVRQGRVVTEMPHADGLYLAKLDSVPVALVELEGGAMKVVRGFNLPDVAE</sequence>
<evidence type="ECO:0000259" key="7">
    <source>
        <dbReference type="Pfam" id="PF16198"/>
    </source>
</evidence>
<dbReference type="PANTHER" id="PTHR13767">
    <property type="entry name" value="TRNA-PSEUDOURIDINE SYNTHASE"/>
    <property type="match status" value="1"/>
</dbReference>
<keyword evidence="3 5" id="KW-0819">tRNA processing</keyword>
<evidence type="ECO:0000256" key="5">
    <source>
        <dbReference type="HAMAP-Rule" id="MF_01080"/>
    </source>
</evidence>
<dbReference type="InterPro" id="IPR020103">
    <property type="entry name" value="PsdUridine_synth_cat_dom_sf"/>
</dbReference>
<evidence type="ECO:0000313" key="9">
    <source>
        <dbReference type="Proteomes" id="UP001206067"/>
    </source>
</evidence>
<dbReference type="Pfam" id="PF01509">
    <property type="entry name" value="TruB_N"/>
    <property type="match status" value="1"/>
</dbReference>
<evidence type="ECO:0000256" key="3">
    <source>
        <dbReference type="ARBA" id="ARBA00022694"/>
    </source>
</evidence>
<dbReference type="PANTHER" id="PTHR13767:SF2">
    <property type="entry name" value="PSEUDOURIDYLATE SYNTHASE TRUB1"/>
    <property type="match status" value="1"/>
</dbReference>
<evidence type="ECO:0000259" key="6">
    <source>
        <dbReference type="Pfam" id="PF01509"/>
    </source>
</evidence>
<keyword evidence="4 5" id="KW-0413">Isomerase</keyword>
<dbReference type="Proteomes" id="UP001206067">
    <property type="component" value="Unassembled WGS sequence"/>
</dbReference>
<reference evidence="8 9" key="1">
    <citation type="submission" date="2022-08" db="EMBL/GenBank/DDBJ databases">
        <title>Polyphasic taxonomy analysis of Qipengyuania sp.RS5-5.</title>
        <authorList>
            <person name="Xamxidin M."/>
            <person name="Wu M."/>
        </authorList>
    </citation>
    <scope>NUCLEOTIDE SEQUENCE [LARGE SCALE GENOMIC DNA]</scope>
    <source>
        <strain evidence="8 9">RS5-5</strain>
    </source>
</reference>
<dbReference type="Pfam" id="PF16198">
    <property type="entry name" value="TruB_C_2"/>
    <property type="match status" value="1"/>
</dbReference>
<comment type="similarity">
    <text evidence="2 5">Belongs to the pseudouridine synthase TruB family. Type 1 subfamily.</text>
</comment>
<protein>
    <recommendedName>
        <fullName evidence="5">tRNA pseudouridine synthase B</fullName>
        <ecNumber evidence="5">5.4.99.25</ecNumber>
    </recommendedName>
    <alternativeName>
        <fullName evidence="5">tRNA pseudouridine(55) synthase</fullName>
        <shortName evidence="5">Psi55 synthase</shortName>
    </alternativeName>
    <alternativeName>
        <fullName evidence="5">tRNA pseudouridylate synthase</fullName>
    </alternativeName>
    <alternativeName>
        <fullName evidence="5">tRNA-uridine isomerase</fullName>
    </alternativeName>
</protein>
<organism evidence="8 9">
    <name type="scientific">Parerythrobacter lacustris</name>
    <dbReference type="NCBI Taxonomy" id="2969984"/>
    <lineage>
        <taxon>Bacteria</taxon>
        <taxon>Pseudomonadati</taxon>
        <taxon>Pseudomonadota</taxon>
        <taxon>Alphaproteobacteria</taxon>
        <taxon>Sphingomonadales</taxon>
        <taxon>Erythrobacteraceae</taxon>
        <taxon>Parerythrobacter</taxon>
    </lineage>
</organism>
<dbReference type="EC" id="5.4.99.25" evidence="5"/>
<proteinExistence type="inferred from homology"/>
<comment type="caution">
    <text evidence="8">The sequence shown here is derived from an EMBL/GenBank/DDBJ whole genome shotgun (WGS) entry which is preliminary data.</text>
</comment>
<dbReference type="HAMAP" id="MF_01080">
    <property type="entry name" value="TruB_bact"/>
    <property type="match status" value="1"/>
</dbReference>
<dbReference type="Gene3D" id="3.30.2350.10">
    <property type="entry name" value="Pseudouridine synthase"/>
    <property type="match status" value="1"/>
</dbReference>
<dbReference type="NCBIfam" id="TIGR00431">
    <property type="entry name" value="TruB"/>
    <property type="match status" value="1"/>
</dbReference>